<keyword evidence="3" id="KW-1185">Reference proteome</keyword>
<dbReference type="EMBL" id="FN668650">
    <property type="protein sequence ID" value="CBK22398.2"/>
    <property type="molecule type" value="Genomic_DNA"/>
</dbReference>
<accession>D8M3C5</accession>
<sequence length="175" mass="19233">MWAGGMHSLVQLENGHVYVFGLNNWGQLGIGTRSEDPQLPVRLKFFDDKEIVSAALSQHATVVLTREGRLYSAGRNSYGQLGRATEGECATEFGEVEMSGVVAQQVVAGYHHFVVVDEKGLLYTMGFGEMQQLGNGNKYEDEPRLYHVKSAALAQRKVVMASAGSQHTMILTEKL</sequence>
<gene>
    <name evidence="2" type="ORF">GSBLH_T00002523001</name>
</gene>
<protein>
    <submittedName>
        <fullName evidence="2">Uncharacterized protein</fullName>
    </submittedName>
</protein>
<proteinExistence type="predicted"/>
<dbReference type="InterPro" id="IPR051553">
    <property type="entry name" value="Ran_GTPase-activating"/>
</dbReference>
<dbReference type="PRINTS" id="PR00633">
    <property type="entry name" value="RCCNDNSATION"/>
</dbReference>
<evidence type="ECO:0000256" key="1">
    <source>
        <dbReference type="PROSITE-ProRule" id="PRU00235"/>
    </source>
</evidence>
<name>D8M3C5_BLAHO</name>
<dbReference type="GeneID" id="24919682"/>
<dbReference type="GO" id="GO:0005085">
    <property type="term" value="F:guanyl-nucleotide exchange factor activity"/>
    <property type="evidence" value="ECO:0007669"/>
    <property type="project" value="TreeGrafter"/>
</dbReference>
<dbReference type="Gene3D" id="2.130.10.30">
    <property type="entry name" value="Regulator of chromosome condensation 1/beta-lactamase-inhibitor protein II"/>
    <property type="match status" value="1"/>
</dbReference>
<dbReference type="InterPro" id="IPR009091">
    <property type="entry name" value="RCC1/BLIP-II"/>
</dbReference>
<evidence type="ECO:0000313" key="2">
    <source>
        <dbReference type="EMBL" id="CBK22398.2"/>
    </source>
</evidence>
<dbReference type="SUPFAM" id="SSF50985">
    <property type="entry name" value="RCC1/BLIP-II"/>
    <property type="match status" value="1"/>
</dbReference>
<organism evidence="2">
    <name type="scientific">Blastocystis hominis</name>
    <dbReference type="NCBI Taxonomy" id="12968"/>
    <lineage>
        <taxon>Eukaryota</taxon>
        <taxon>Sar</taxon>
        <taxon>Stramenopiles</taxon>
        <taxon>Bigyra</taxon>
        <taxon>Opalozoa</taxon>
        <taxon>Opalinata</taxon>
        <taxon>Blastocystidae</taxon>
        <taxon>Blastocystis</taxon>
    </lineage>
</organism>
<dbReference type="InterPro" id="IPR000408">
    <property type="entry name" value="Reg_chr_condens"/>
</dbReference>
<dbReference type="AlphaFoldDB" id="D8M3C5"/>
<feature type="repeat" description="RCC1" evidence="1">
    <location>
        <begin position="68"/>
        <end position="119"/>
    </location>
</feature>
<dbReference type="Pfam" id="PF00415">
    <property type="entry name" value="RCC1"/>
    <property type="match status" value="3"/>
</dbReference>
<dbReference type="InParanoid" id="D8M3C5"/>
<dbReference type="Proteomes" id="UP000008312">
    <property type="component" value="Unassembled WGS sequence"/>
</dbReference>
<dbReference type="OMA" id="CATEFGE"/>
<dbReference type="RefSeq" id="XP_012896446.1">
    <property type="nucleotide sequence ID" value="XM_013040992.1"/>
</dbReference>
<evidence type="ECO:0000313" key="3">
    <source>
        <dbReference type="Proteomes" id="UP000008312"/>
    </source>
</evidence>
<dbReference type="GO" id="GO:0005737">
    <property type="term" value="C:cytoplasm"/>
    <property type="evidence" value="ECO:0007669"/>
    <property type="project" value="TreeGrafter"/>
</dbReference>
<feature type="repeat" description="RCC1" evidence="1">
    <location>
        <begin position="120"/>
        <end position="174"/>
    </location>
</feature>
<dbReference type="PANTHER" id="PTHR45982:SF1">
    <property type="entry name" value="REGULATOR OF CHROMOSOME CONDENSATION"/>
    <property type="match status" value="1"/>
</dbReference>
<dbReference type="OrthoDB" id="61110at2759"/>
<feature type="repeat" description="RCC1" evidence="1">
    <location>
        <begin position="15"/>
        <end position="67"/>
    </location>
</feature>
<reference evidence="2" key="1">
    <citation type="submission" date="2010-02" db="EMBL/GenBank/DDBJ databases">
        <title>Sequencing and annotation of the Blastocystis hominis genome.</title>
        <authorList>
            <person name="Wincker P."/>
        </authorList>
    </citation>
    <scope>NUCLEOTIDE SEQUENCE</scope>
    <source>
        <strain evidence="2">Singapore isolate B</strain>
    </source>
</reference>
<dbReference type="PANTHER" id="PTHR45982">
    <property type="entry name" value="REGULATOR OF CHROMOSOME CONDENSATION"/>
    <property type="match status" value="1"/>
</dbReference>
<dbReference type="PROSITE" id="PS50012">
    <property type="entry name" value="RCC1_3"/>
    <property type="match status" value="3"/>
</dbReference>